<gene>
    <name evidence="3" type="ORF">C7H08_14420</name>
</gene>
<organism evidence="3 4">
    <name type="scientific">Marinobacter halophilus</name>
    <dbReference type="NCBI Taxonomy" id="1323740"/>
    <lineage>
        <taxon>Bacteria</taxon>
        <taxon>Pseudomonadati</taxon>
        <taxon>Pseudomonadota</taxon>
        <taxon>Gammaproteobacteria</taxon>
        <taxon>Pseudomonadales</taxon>
        <taxon>Marinobacteraceae</taxon>
        <taxon>Marinobacter</taxon>
    </lineage>
</organism>
<accession>A0A2T1K9T9</accession>
<keyword evidence="2" id="KW-1133">Transmembrane helix</keyword>
<dbReference type="OrthoDB" id="6362508at2"/>
<feature type="transmembrane region" description="Helical" evidence="2">
    <location>
        <begin position="6"/>
        <end position="26"/>
    </location>
</feature>
<dbReference type="RefSeq" id="WP_106672943.1">
    <property type="nucleotide sequence ID" value="NZ_BMFE01000002.1"/>
</dbReference>
<sequence>MMVNGLVAVTQAGLILLLGMLGLRMFSLIRQESTHQVGVMASGDPVSPPQPKVQQRPIRRKQQTPDYASSDKTELYTRLHILAGLQERDCRVKGLMLSGAPETVRSCAAAWLYGAACAFTPRHQRHTEALAGIVARIISRKTGSGQPEAVQAISTLTTSNLLLACYRAGLEGAEFWQDHQYVPASSSLYEVVTSNAFI</sequence>
<evidence type="ECO:0000256" key="2">
    <source>
        <dbReference type="SAM" id="Phobius"/>
    </source>
</evidence>
<evidence type="ECO:0000313" key="3">
    <source>
        <dbReference type="EMBL" id="PSF06312.1"/>
    </source>
</evidence>
<keyword evidence="4" id="KW-1185">Reference proteome</keyword>
<proteinExistence type="predicted"/>
<keyword evidence="2" id="KW-0812">Transmembrane</keyword>
<evidence type="ECO:0000313" key="4">
    <source>
        <dbReference type="Proteomes" id="UP000238385"/>
    </source>
</evidence>
<dbReference type="EMBL" id="PXNN01000017">
    <property type="protein sequence ID" value="PSF06312.1"/>
    <property type="molecule type" value="Genomic_DNA"/>
</dbReference>
<feature type="region of interest" description="Disordered" evidence="1">
    <location>
        <begin position="39"/>
        <end position="70"/>
    </location>
</feature>
<name>A0A2T1K9T9_9GAMM</name>
<protein>
    <submittedName>
        <fullName evidence="3">Uncharacterized protein</fullName>
    </submittedName>
</protein>
<evidence type="ECO:0000256" key="1">
    <source>
        <dbReference type="SAM" id="MobiDB-lite"/>
    </source>
</evidence>
<reference evidence="3 4" key="1">
    <citation type="submission" date="2018-03" db="EMBL/GenBank/DDBJ databases">
        <title>Marinobacter brunus sp. nov., a marine bacterium of Gamma-proteobacteria isolated from the surface seawater of the South China Sea.</title>
        <authorList>
            <person name="Cheng H."/>
            <person name="Wu Y.-H."/>
            <person name="Xamxidin M."/>
            <person name="Xu X.-W."/>
        </authorList>
    </citation>
    <scope>NUCLEOTIDE SEQUENCE [LARGE SCALE GENOMIC DNA]</scope>
    <source>
        <strain evidence="3 4">JCM 30472</strain>
    </source>
</reference>
<comment type="caution">
    <text evidence="3">The sequence shown here is derived from an EMBL/GenBank/DDBJ whole genome shotgun (WGS) entry which is preliminary data.</text>
</comment>
<dbReference type="Proteomes" id="UP000238385">
    <property type="component" value="Unassembled WGS sequence"/>
</dbReference>
<dbReference type="AlphaFoldDB" id="A0A2T1K9T9"/>
<keyword evidence="2" id="KW-0472">Membrane</keyword>